<evidence type="ECO:0000313" key="3">
    <source>
        <dbReference type="Proteomes" id="UP001458880"/>
    </source>
</evidence>
<dbReference type="Proteomes" id="UP001458880">
    <property type="component" value="Unassembled WGS sequence"/>
</dbReference>
<keyword evidence="3" id="KW-1185">Reference proteome</keyword>
<dbReference type="AlphaFoldDB" id="A0AAW1IGI1"/>
<feature type="compositionally biased region" description="Polar residues" evidence="1">
    <location>
        <begin position="38"/>
        <end position="47"/>
    </location>
</feature>
<feature type="region of interest" description="Disordered" evidence="1">
    <location>
        <begin position="38"/>
        <end position="101"/>
    </location>
</feature>
<organism evidence="2 3">
    <name type="scientific">Popillia japonica</name>
    <name type="common">Japanese beetle</name>
    <dbReference type="NCBI Taxonomy" id="7064"/>
    <lineage>
        <taxon>Eukaryota</taxon>
        <taxon>Metazoa</taxon>
        <taxon>Ecdysozoa</taxon>
        <taxon>Arthropoda</taxon>
        <taxon>Hexapoda</taxon>
        <taxon>Insecta</taxon>
        <taxon>Pterygota</taxon>
        <taxon>Neoptera</taxon>
        <taxon>Endopterygota</taxon>
        <taxon>Coleoptera</taxon>
        <taxon>Polyphaga</taxon>
        <taxon>Scarabaeiformia</taxon>
        <taxon>Scarabaeidae</taxon>
        <taxon>Rutelinae</taxon>
        <taxon>Popillia</taxon>
    </lineage>
</organism>
<comment type="caution">
    <text evidence="2">The sequence shown here is derived from an EMBL/GenBank/DDBJ whole genome shotgun (WGS) entry which is preliminary data.</text>
</comment>
<proteinExistence type="predicted"/>
<dbReference type="EMBL" id="JASPKY010000588">
    <property type="protein sequence ID" value="KAK9688518.1"/>
    <property type="molecule type" value="Genomic_DNA"/>
</dbReference>
<reference evidence="2 3" key="1">
    <citation type="journal article" date="2024" name="BMC Genomics">
        <title>De novo assembly and annotation of Popillia japonica's genome with initial clues to its potential as an invasive pest.</title>
        <authorList>
            <person name="Cucini C."/>
            <person name="Boschi S."/>
            <person name="Funari R."/>
            <person name="Cardaioli E."/>
            <person name="Iannotti N."/>
            <person name="Marturano G."/>
            <person name="Paoli F."/>
            <person name="Bruttini M."/>
            <person name="Carapelli A."/>
            <person name="Frati F."/>
            <person name="Nardi F."/>
        </authorList>
    </citation>
    <scope>NUCLEOTIDE SEQUENCE [LARGE SCALE GENOMIC DNA]</scope>
    <source>
        <strain evidence="2">DMR45628</strain>
    </source>
</reference>
<evidence type="ECO:0000313" key="2">
    <source>
        <dbReference type="EMBL" id="KAK9688518.1"/>
    </source>
</evidence>
<evidence type="ECO:0000256" key="1">
    <source>
        <dbReference type="SAM" id="MobiDB-lite"/>
    </source>
</evidence>
<protein>
    <submittedName>
        <fullName evidence="2">Uncharacterized protein</fullName>
    </submittedName>
</protein>
<accession>A0AAW1IGI1</accession>
<name>A0AAW1IGI1_POPJA</name>
<sequence>MKLSHLSHQEFLNQFIIVSPLSKRKINRQMQRNPWWNTLRQNSSDSGKSFGPPSVGSLSRSDTQYRPPSSFSYRSASDTQSTTINVSHVSDTQSPTVLSVPPLSPCNSDGYLYHTFA</sequence>
<gene>
    <name evidence="2" type="ORF">QE152_g35265</name>
</gene>
<feature type="compositionally biased region" description="Polar residues" evidence="1">
    <location>
        <begin position="56"/>
        <end position="93"/>
    </location>
</feature>